<proteinExistence type="inferred from homology"/>
<dbReference type="GO" id="GO:0044183">
    <property type="term" value="F:protein folding chaperone"/>
    <property type="evidence" value="ECO:0007669"/>
    <property type="project" value="InterPro"/>
</dbReference>
<dbReference type="EMBL" id="CP151516">
    <property type="protein sequence ID" value="WZN66630.1"/>
    <property type="molecule type" value="Genomic_DNA"/>
</dbReference>
<sequence>MAAVWKHTIQGDPRREDLVQPYKRVPVKEEDQDPDFRALASLGLGMAGLFTKNQYFSWGALFSAVSALCCMEHPEVNMKQATTALMFSLSGLASSYIRIYQMRGAPPKAE</sequence>
<dbReference type="Proteomes" id="UP001472866">
    <property type="component" value="Chromosome 16"/>
</dbReference>
<protein>
    <submittedName>
        <fullName evidence="6">Uncharacterized protein</fullName>
    </submittedName>
</protein>
<dbReference type="Pfam" id="PF03669">
    <property type="entry name" value="ASTER"/>
    <property type="match status" value="1"/>
</dbReference>
<evidence type="ECO:0000256" key="1">
    <source>
        <dbReference type="ARBA" id="ARBA00004370"/>
    </source>
</evidence>
<evidence type="ECO:0000256" key="5">
    <source>
        <dbReference type="ARBA" id="ARBA00023136"/>
    </source>
</evidence>
<organism evidence="6 7">
    <name type="scientific">Chloropicon roscoffensis</name>
    <dbReference type="NCBI Taxonomy" id="1461544"/>
    <lineage>
        <taxon>Eukaryota</taxon>
        <taxon>Viridiplantae</taxon>
        <taxon>Chlorophyta</taxon>
        <taxon>Chloropicophyceae</taxon>
        <taxon>Chloropicales</taxon>
        <taxon>Chloropicaceae</taxon>
        <taxon>Chloropicon</taxon>
    </lineage>
</organism>
<reference evidence="6 7" key="1">
    <citation type="submission" date="2024-03" db="EMBL/GenBank/DDBJ databases">
        <title>Complete genome sequence of the green alga Chloropicon roscoffensis RCC1871.</title>
        <authorList>
            <person name="Lemieux C."/>
            <person name="Pombert J.-F."/>
            <person name="Otis C."/>
            <person name="Turmel M."/>
        </authorList>
    </citation>
    <scope>NUCLEOTIDE SEQUENCE [LARGE SCALE GENOMIC DNA]</scope>
    <source>
        <strain evidence="6 7">RCC1871</strain>
    </source>
</reference>
<dbReference type="InterPro" id="IPR005351">
    <property type="entry name" value="ASTER"/>
</dbReference>
<evidence type="ECO:0000256" key="4">
    <source>
        <dbReference type="ARBA" id="ARBA00022989"/>
    </source>
</evidence>
<comment type="subcellular location">
    <subcellularLocation>
        <location evidence="1">Membrane</location>
    </subcellularLocation>
</comment>
<dbReference type="GO" id="GO:0005789">
    <property type="term" value="C:endoplasmic reticulum membrane"/>
    <property type="evidence" value="ECO:0007669"/>
    <property type="project" value="InterPro"/>
</dbReference>
<comment type="similarity">
    <text evidence="2">Belongs to the Asterix family.</text>
</comment>
<evidence type="ECO:0000256" key="3">
    <source>
        <dbReference type="ARBA" id="ARBA00022692"/>
    </source>
</evidence>
<dbReference type="GO" id="GO:0045048">
    <property type="term" value="P:protein insertion into ER membrane"/>
    <property type="evidence" value="ECO:0007669"/>
    <property type="project" value="InterPro"/>
</dbReference>
<keyword evidence="4" id="KW-1133">Transmembrane helix</keyword>
<keyword evidence="5" id="KW-0472">Membrane</keyword>
<name>A0AAX4PKT5_9CHLO</name>
<dbReference type="PANTHER" id="PTHR13193">
    <property type="entry name" value="CGI-140"/>
    <property type="match status" value="1"/>
</dbReference>
<accession>A0AAX4PKT5</accession>
<dbReference type="AlphaFoldDB" id="A0AAX4PKT5"/>
<keyword evidence="3" id="KW-0812">Transmembrane</keyword>
<keyword evidence="7" id="KW-1185">Reference proteome</keyword>
<evidence type="ECO:0000313" key="7">
    <source>
        <dbReference type="Proteomes" id="UP001472866"/>
    </source>
</evidence>
<evidence type="ECO:0000313" key="6">
    <source>
        <dbReference type="EMBL" id="WZN66630.1"/>
    </source>
</evidence>
<gene>
    <name evidence="6" type="ORF">HKI87_16g81970</name>
</gene>
<evidence type="ECO:0000256" key="2">
    <source>
        <dbReference type="ARBA" id="ARBA00009066"/>
    </source>
</evidence>
<dbReference type="PANTHER" id="PTHR13193:SF0">
    <property type="entry name" value="PAT COMPLEX SUBUNIT ASTERIX"/>
    <property type="match status" value="1"/>
</dbReference>